<organism evidence="17 18">
    <name type="scientific">Paramicrosporidium saccamoebae</name>
    <dbReference type="NCBI Taxonomy" id="1246581"/>
    <lineage>
        <taxon>Eukaryota</taxon>
        <taxon>Fungi</taxon>
        <taxon>Fungi incertae sedis</taxon>
        <taxon>Cryptomycota</taxon>
        <taxon>Cryptomycota incertae sedis</taxon>
        <taxon>Paramicrosporidium</taxon>
    </lineage>
</organism>
<feature type="domain" description="Peptidase M16 C-terminal" evidence="16">
    <location>
        <begin position="189"/>
        <end position="371"/>
    </location>
</feature>
<dbReference type="EC" id="3.4.24.64" evidence="5"/>
<evidence type="ECO:0000256" key="7">
    <source>
        <dbReference type="ARBA" id="ARBA00022723"/>
    </source>
</evidence>
<comment type="function">
    <text evidence="14">Catalytic subunit of the essential mitochondrial processing protease (MPP), which cleaves the mitochondrial sequence off newly imported precursors proteins. Preferentially, cleaves after an arginine at position P2.</text>
</comment>
<evidence type="ECO:0000256" key="2">
    <source>
        <dbReference type="ARBA" id="ARBA00001947"/>
    </source>
</evidence>
<comment type="caution">
    <text evidence="17">The sequence shown here is derived from an EMBL/GenBank/DDBJ whole genome shotgun (WGS) entry which is preliminary data.</text>
</comment>
<evidence type="ECO:0000256" key="8">
    <source>
        <dbReference type="ARBA" id="ARBA00022801"/>
    </source>
</evidence>
<evidence type="ECO:0000256" key="14">
    <source>
        <dbReference type="ARBA" id="ARBA00045757"/>
    </source>
</evidence>
<evidence type="ECO:0000256" key="10">
    <source>
        <dbReference type="ARBA" id="ARBA00022946"/>
    </source>
</evidence>
<evidence type="ECO:0000256" key="1">
    <source>
        <dbReference type="ARBA" id="ARBA00001098"/>
    </source>
</evidence>
<dbReference type="SUPFAM" id="SSF63411">
    <property type="entry name" value="LuxS/MPP-like metallohydrolase"/>
    <property type="match status" value="2"/>
</dbReference>
<dbReference type="STRING" id="1246581.A0A2H9TG92"/>
<evidence type="ECO:0000256" key="12">
    <source>
        <dbReference type="ARBA" id="ARBA00023128"/>
    </source>
</evidence>
<dbReference type="InterPro" id="IPR011765">
    <property type="entry name" value="Pept_M16_N"/>
</dbReference>
<evidence type="ECO:0000256" key="9">
    <source>
        <dbReference type="ARBA" id="ARBA00022833"/>
    </source>
</evidence>
<comment type="subcellular location">
    <subcellularLocation>
        <location evidence="3">Mitochondrion</location>
    </subcellularLocation>
</comment>
<evidence type="ECO:0000256" key="5">
    <source>
        <dbReference type="ARBA" id="ARBA00012299"/>
    </source>
</evidence>
<comment type="similarity">
    <text evidence="4">Belongs to the peptidase M16 family.</text>
</comment>
<reference evidence="17 18" key="1">
    <citation type="submission" date="2016-10" db="EMBL/GenBank/DDBJ databases">
        <title>The genome of Paramicrosporidium saccamoebae is the missing link in understanding Cryptomycota and Microsporidia evolution.</title>
        <authorList>
            <person name="Quandt C.A."/>
            <person name="Beaudet D."/>
            <person name="Corsaro D."/>
            <person name="Michel R."/>
            <person name="Corradi N."/>
            <person name="James T."/>
        </authorList>
    </citation>
    <scope>NUCLEOTIDE SEQUENCE [LARGE SCALE GENOMIC DNA]</scope>
    <source>
        <strain evidence="17 18">KSL3</strain>
    </source>
</reference>
<dbReference type="GO" id="GO:0046872">
    <property type="term" value="F:metal ion binding"/>
    <property type="evidence" value="ECO:0007669"/>
    <property type="project" value="UniProtKB-KW"/>
</dbReference>
<protein>
    <recommendedName>
        <fullName evidence="5">mitochondrial processing peptidase</fullName>
        <ecNumber evidence="5">3.4.24.64</ecNumber>
    </recommendedName>
    <alternativeName>
        <fullName evidence="13">Beta-MPP</fullName>
    </alternativeName>
</protein>
<comment type="cofactor">
    <cofactor evidence="2">
        <name>Zn(2+)</name>
        <dbReference type="ChEBI" id="CHEBI:29105"/>
    </cofactor>
</comment>
<dbReference type="PANTHER" id="PTHR11851:SF149">
    <property type="entry name" value="GH01077P"/>
    <property type="match status" value="1"/>
</dbReference>
<dbReference type="PANTHER" id="PTHR11851">
    <property type="entry name" value="METALLOPROTEASE"/>
    <property type="match status" value="1"/>
</dbReference>
<keyword evidence="11" id="KW-0482">Metalloprotease</keyword>
<gene>
    <name evidence="17" type="ORF">PSACC_03582</name>
</gene>
<evidence type="ECO:0000256" key="13">
    <source>
        <dbReference type="ARBA" id="ARBA00031018"/>
    </source>
</evidence>
<evidence type="ECO:0000259" key="15">
    <source>
        <dbReference type="Pfam" id="PF00675"/>
    </source>
</evidence>
<feature type="non-terminal residue" evidence="17">
    <location>
        <position position="1"/>
    </location>
</feature>
<evidence type="ECO:0000256" key="4">
    <source>
        <dbReference type="ARBA" id="ARBA00007261"/>
    </source>
</evidence>
<feature type="domain" description="Peptidase M16 N-terminal" evidence="15">
    <location>
        <begin position="43"/>
        <end position="182"/>
    </location>
</feature>
<evidence type="ECO:0000259" key="16">
    <source>
        <dbReference type="Pfam" id="PF05193"/>
    </source>
</evidence>
<dbReference type="FunFam" id="3.30.830.10:FF:000001">
    <property type="entry name" value="Mitochondrial-processing peptidase subunit beta, mitochondrial"/>
    <property type="match status" value="1"/>
</dbReference>
<evidence type="ECO:0000313" key="17">
    <source>
        <dbReference type="EMBL" id="PJF16610.1"/>
    </source>
</evidence>
<keyword evidence="10" id="KW-0809">Transit peptide</keyword>
<dbReference type="GO" id="GO:0004222">
    <property type="term" value="F:metalloendopeptidase activity"/>
    <property type="evidence" value="ECO:0007669"/>
    <property type="project" value="UniProtKB-EC"/>
</dbReference>
<evidence type="ECO:0000313" key="18">
    <source>
        <dbReference type="Proteomes" id="UP000240830"/>
    </source>
</evidence>
<keyword evidence="8" id="KW-0378">Hydrolase</keyword>
<accession>A0A2H9TG92</accession>
<dbReference type="InterPro" id="IPR011249">
    <property type="entry name" value="Metalloenz_LuxS/M16"/>
</dbReference>
<keyword evidence="18" id="KW-1185">Reference proteome</keyword>
<keyword evidence="12" id="KW-0496">Mitochondrion</keyword>
<dbReference type="GO" id="GO:0006627">
    <property type="term" value="P:protein processing involved in protein targeting to mitochondrion"/>
    <property type="evidence" value="ECO:0007669"/>
    <property type="project" value="EnsemblFungi"/>
</dbReference>
<dbReference type="OrthoDB" id="10251424at2759"/>
<name>A0A2H9TG92_9FUNG</name>
<dbReference type="Proteomes" id="UP000240830">
    <property type="component" value="Unassembled WGS sequence"/>
</dbReference>
<dbReference type="InterPro" id="IPR050361">
    <property type="entry name" value="MPP/UQCRC_Complex"/>
</dbReference>
<dbReference type="Gene3D" id="3.30.830.10">
    <property type="entry name" value="Metalloenzyme, LuxS/M16 peptidase-like"/>
    <property type="match status" value="2"/>
</dbReference>
<dbReference type="Pfam" id="PF05193">
    <property type="entry name" value="Peptidase_M16_C"/>
    <property type="match status" value="1"/>
</dbReference>
<dbReference type="Pfam" id="PF00675">
    <property type="entry name" value="Peptidase_M16"/>
    <property type="match status" value="1"/>
</dbReference>
<dbReference type="GO" id="GO:0017087">
    <property type="term" value="C:mitochondrial processing peptidase complex"/>
    <property type="evidence" value="ECO:0007669"/>
    <property type="project" value="EnsemblFungi"/>
</dbReference>
<keyword evidence="7" id="KW-0479">Metal-binding</keyword>
<evidence type="ECO:0000256" key="3">
    <source>
        <dbReference type="ARBA" id="ARBA00004173"/>
    </source>
</evidence>
<evidence type="ECO:0000256" key="11">
    <source>
        <dbReference type="ARBA" id="ARBA00023049"/>
    </source>
</evidence>
<keyword evidence="9" id="KW-0862">Zinc</keyword>
<proteinExistence type="inferred from homology"/>
<comment type="catalytic activity">
    <reaction evidence="1">
        <text>Release of N-terminal transit peptides from precursor proteins imported into the mitochondrion, typically with Arg in position P2.</text>
        <dbReference type="EC" id="3.4.24.64"/>
    </reaction>
</comment>
<dbReference type="AlphaFoldDB" id="A0A2H9TG92"/>
<dbReference type="InterPro" id="IPR007863">
    <property type="entry name" value="Peptidase_M16_C"/>
</dbReference>
<dbReference type="FunFam" id="3.30.830.10:FF:000002">
    <property type="entry name" value="Mitochondrial-processing peptidase subunit beta"/>
    <property type="match status" value="1"/>
</dbReference>
<evidence type="ECO:0000256" key="6">
    <source>
        <dbReference type="ARBA" id="ARBA00022670"/>
    </source>
</evidence>
<keyword evidence="6" id="KW-0645">Protease</keyword>
<dbReference type="EMBL" id="MTSL01000213">
    <property type="protein sequence ID" value="PJF16610.1"/>
    <property type="molecule type" value="Genomic_DNA"/>
</dbReference>
<sequence length="456" mass="50400">NGSRLASSVAGVPLTANATVLSGVTSAFRPTLTKVTTLSNGMRVASENLEGETATVGIWIDAGSRYEDESNNGTAHFLEHMAFKTDLELEVENMGGHLNAYTSREQTAYFAKVFKKDIPKAVDILSDILQNSTLDERNIERERDVILREQEEVEKQMEEVVFDHLHATAFQGSALGRTILGTERNIRTISKRDLQNYIRFNYTGPRMVLAAAGGVDHDELVKLAERAFAGLPAGPSVWRPEPASYTGSEVRMRDDTMSHAHMVISVQGASWTSPDYFPLLVAQAIVGSWNRGLAGGHNLGSKLAQVVAKNDLAQSFTSFNTSYSDTGLFGIYMVSDHVYDLDDLAYEVQQEWVRICLNATEGEVARAKAQLKASLLLSLDGTTHICEDIGRQLLTYGKRYSWQDIHRMVDAVDAATVRRVASEYLYDRDPAVVALGPIGSFPDYNRIRAATLWLRN</sequence>